<dbReference type="InterPro" id="IPR001962">
    <property type="entry name" value="Asn_synthase"/>
</dbReference>
<reference evidence="11 12" key="1">
    <citation type="submission" date="2012-06" db="EMBL/GenBank/DDBJ databases">
        <title>The complete genome of Aequorivita sublithincola DSM 14238.</title>
        <authorList>
            <consortium name="US DOE Joint Genome Institute (JGI-PGF)"/>
            <person name="Lucas S."/>
            <person name="Copeland A."/>
            <person name="Lapidus A."/>
            <person name="Goodwin L."/>
            <person name="Pitluck S."/>
            <person name="Peters L."/>
            <person name="Munk A.C.C."/>
            <person name="Kyrpides N."/>
            <person name="Mavromatis K."/>
            <person name="Pagani I."/>
            <person name="Ivanova N."/>
            <person name="Ovchinnikova G."/>
            <person name="Zeytun A."/>
            <person name="Detter J.C."/>
            <person name="Han C."/>
            <person name="Land M."/>
            <person name="Hauser L."/>
            <person name="Markowitz V."/>
            <person name="Cheng J.-F."/>
            <person name="Hugenholtz P."/>
            <person name="Woyke T."/>
            <person name="Wu D."/>
            <person name="Tindall B."/>
            <person name="Faehnrich R."/>
            <person name="Brambilla E."/>
            <person name="Klenk H.-P."/>
            <person name="Eisen J.A."/>
        </authorList>
    </citation>
    <scope>NUCLEOTIDE SEQUENCE [LARGE SCALE GENOMIC DNA]</scope>
    <source>
        <strain evidence="12">DSM 14238 / LMG 21431 / ACAM 643 / 9-3</strain>
    </source>
</reference>
<proteinExistence type="inferred from homology"/>
<keyword evidence="12" id="KW-1185">Reference proteome</keyword>
<dbReference type="PROSITE" id="PS51278">
    <property type="entry name" value="GATASE_TYPE_2"/>
    <property type="match status" value="1"/>
</dbReference>
<feature type="domain" description="Glutamine amidotransferase type-2" evidence="10">
    <location>
        <begin position="2"/>
        <end position="209"/>
    </location>
</feature>
<evidence type="ECO:0000256" key="1">
    <source>
        <dbReference type="ARBA" id="ARBA00005187"/>
    </source>
</evidence>
<feature type="binding site" evidence="9">
    <location>
        <begin position="360"/>
        <end position="361"/>
    </location>
    <ligand>
        <name>ATP</name>
        <dbReference type="ChEBI" id="CHEBI:30616"/>
    </ligand>
</feature>
<dbReference type="HOGENOM" id="CLU_014658_3_1_10"/>
<dbReference type="EMBL" id="CP003280">
    <property type="protein sequence ID" value="AFL80699.1"/>
    <property type="molecule type" value="Genomic_DNA"/>
</dbReference>
<dbReference type="STRING" id="746697.Aeqsu_1203"/>
<dbReference type="KEGG" id="asl:Aeqsu_1203"/>
<evidence type="ECO:0000259" key="10">
    <source>
        <dbReference type="PROSITE" id="PS51278"/>
    </source>
</evidence>
<dbReference type="InterPro" id="IPR051786">
    <property type="entry name" value="ASN_synthetase/amidase"/>
</dbReference>
<evidence type="ECO:0000256" key="7">
    <source>
        <dbReference type="ARBA" id="ARBA00048741"/>
    </source>
</evidence>
<dbReference type="PANTHER" id="PTHR43284">
    <property type="entry name" value="ASPARAGINE SYNTHETASE (GLUTAMINE-HYDROLYZING)"/>
    <property type="match status" value="1"/>
</dbReference>
<dbReference type="NCBIfam" id="TIGR01536">
    <property type="entry name" value="asn_synth_AEB"/>
    <property type="match status" value="1"/>
</dbReference>
<evidence type="ECO:0000313" key="12">
    <source>
        <dbReference type="Proteomes" id="UP000006049"/>
    </source>
</evidence>
<keyword evidence="8" id="KW-0061">Asparagine biosynthesis</keyword>
<comment type="similarity">
    <text evidence="2">Belongs to the asparagine synthetase family.</text>
</comment>
<evidence type="ECO:0000256" key="9">
    <source>
        <dbReference type="PIRSR" id="PIRSR001589-2"/>
    </source>
</evidence>
<keyword evidence="4 9" id="KW-0547">Nucleotide-binding</keyword>
<dbReference type="GO" id="GO:0004066">
    <property type="term" value="F:asparagine synthase (glutamine-hydrolyzing) activity"/>
    <property type="evidence" value="ECO:0007669"/>
    <property type="project" value="UniProtKB-EC"/>
</dbReference>
<dbReference type="GO" id="GO:0006529">
    <property type="term" value="P:asparagine biosynthetic process"/>
    <property type="evidence" value="ECO:0007669"/>
    <property type="project" value="UniProtKB-KW"/>
</dbReference>
<dbReference type="SUPFAM" id="SSF52402">
    <property type="entry name" value="Adenine nucleotide alpha hydrolases-like"/>
    <property type="match status" value="1"/>
</dbReference>
<dbReference type="Proteomes" id="UP000006049">
    <property type="component" value="Chromosome"/>
</dbReference>
<accession>I3YUN1</accession>
<dbReference type="AlphaFoldDB" id="I3YUN1"/>
<dbReference type="SUPFAM" id="SSF56235">
    <property type="entry name" value="N-terminal nucleophile aminohydrolases (Ntn hydrolases)"/>
    <property type="match status" value="1"/>
</dbReference>
<comment type="pathway">
    <text evidence="1">Amino-acid biosynthesis; L-asparagine biosynthesis; L-asparagine from L-aspartate (L-Gln route): step 1/1.</text>
</comment>
<dbReference type="InterPro" id="IPR033738">
    <property type="entry name" value="AsnB_N"/>
</dbReference>
<feature type="binding site" evidence="9">
    <location>
        <position position="96"/>
    </location>
    <ligand>
        <name>L-glutamine</name>
        <dbReference type="ChEBI" id="CHEBI:58359"/>
    </ligand>
</feature>
<organism evidence="11 12">
    <name type="scientific">Aequorivita sublithincola (strain DSM 14238 / LMG 21431 / ACAM 643 / 9-3)</name>
    <dbReference type="NCBI Taxonomy" id="746697"/>
    <lineage>
        <taxon>Bacteria</taxon>
        <taxon>Pseudomonadati</taxon>
        <taxon>Bacteroidota</taxon>
        <taxon>Flavobacteriia</taxon>
        <taxon>Flavobacteriales</taxon>
        <taxon>Flavobacteriaceae</taxon>
        <taxon>Aequorivita</taxon>
    </lineage>
</organism>
<dbReference type="InterPro" id="IPR029055">
    <property type="entry name" value="Ntn_hydrolases_N"/>
</dbReference>
<evidence type="ECO:0000256" key="5">
    <source>
        <dbReference type="ARBA" id="ARBA00022840"/>
    </source>
</evidence>
<evidence type="ECO:0000313" key="11">
    <source>
        <dbReference type="EMBL" id="AFL80699.1"/>
    </source>
</evidence>
<dbReference type="GO" id="GO:0005524">
    <property type="term" value="F:ATP binding"/>
    <property type="evidence" value="ECO:0007669"/>
    <property type="project" value="UniProtKB-KW"/>
</dbReference>
<dbReference type="GO" id="GO:0005829">
    <property type="term" value="C:cytosol"/>
    <property type="evidence" value="ECO:0007669"/>
    <property type="project" value="TreeGrafter"/>
</dbReference>
<dbReference type="PATRIC" id="fig|746697.3.peg.1218"/>
<evidence type="ECO:0000256" key="4">
    <source>
        <dbReference type="ARBA" id="ARBA00022741"/>
    </source>
</evidence>
<protein>
    <recommendedName>
        <fullName evidence="3">asparagine synthase (glutamine-hydrolyzing)</fullName>
        <ecNumber evidence="3">6.3.5.4</ecNumber>
    </recommendedName>
</protein>
<evidence type="ECO:0000256" key="8">
    <source>
        <dbReference type="PIRSR" id="PIRSR001589-1"/>
    </source>
</evidence>
<dbReference type="InterPro" id="IPR017932">
    <property type="entry name" value="GATase_2_dom"/>
</dbReference>
<dbReference type="Gene3D" id="3.40.50.620">
    <property type="entry name" value="HUPs"/>
    <property type="match status" value="2"/>
</dbReference>
<dbReference type="InterPro" id="IPR006426">
    <property type="entry name" value="Asn_synth_AEB"/>
</dbReference>
<dbReference type="Pfam" id="PF00733">
    <property type="entry name" value="Asn_synthase"/>
    <property type="match status" value="1"/>
</dbReference>
<dbReference type="OrthoDB" id="9763290at2"/>
<comment type="catalytic activity">
    <reaction evidence="7">
        <text>L-aspartate + L-glutamine + ATP + H2O = L-asparagine + L-glutamate + AMP + diphosphate + H(+)</text>
        <dbReference type="Rhea" id="RHEA:12228"/>
        <dbReference type="ChEBI" id="CHEBI:15377"/>
        <dbReference type="ChEBI" id="CHEBI:15378"/>
        <dbReference type="ChEBI" id="CHEBI:29985"/>
        <dbReference type="ChEBI" id="CHEBI:29991"/>
        <dbReference type="ChEBI" id="CHEBI:30616"/>
        <dbReference type="ChEBI" id="CHEBI:33019"/>
        <dbReference type="ChEBI" id="CHEBI:58048"/>
        <dbReference type="ChEBI" id="CHEBI:58359"/>
        <dbReference type="ChEBI" id="CHEBI:456215"/>
        <dbReference type="EC" id="6.3.5.4"/>
    </reaction>
</comment>
<evidence type="ECO:0000256" key="3">
    <source>
        <dbReference type="ARBA" id="ARBA00012737"/>
    </source>
</evidence>
<feature type="active site" description="For GATase activity" evidence="8">
    <location>
        <position position="2"/>
    </location>
</feature>
<dbReference type="InterPro" id="IPR014729">
    <property type="entry name" value="Rossmann-like_a/b/a_fold"/>
</dbReference>
<dbReference type="RefSeq" id="WP_014781957.1">
    <property type="nucleotide sequence ID" value="NC_018013.1"/>
</dbReference>
<dbReference type="PANTHER" id="PTHR43284:SF1">
    <property type="entry name" value="ASPARAGINE SYNTHETASE"/>
    <property type="match status" value="1"/>
</dbReference>
<keyword evidence="5 9" id="KW-0067">ATP-binding</keyword>
<gene>
    <name evidence="11" type="ordered locus">Aeqsu_1203</name>
</gene>
<dbReference type="CDD" id="cd01991">
    <property type="entry name" value="Asn_synthase_B_C"/>
    <property type="match status" value="1"/>
</dbReference>
<sequence length="626" mass="72369">MCGIAGFIGFQNKSEFAKKANEIQKHRGPDDQSIWEDDFISLSHQRLSIIDLENRANQPFEKHDLVLVFNGEIYNYLEIRRKLELEYESKFTTTSDTEVVIEAFYHLKEKCLDLFIGMFAFCIYDKNSNETFLARDHFGIKPLFYYHNKKQFAFSSELKTLVKLGITSKKINKEALVAALNYLWIPNDVCIFNDVVKLPPGSYSVLDEKGVLKSKQFWSLNEKEKKAENVLSELDNALHNTIDRHLIADVPVSSFLSGGLDSSLISVLAKERLQKLNTYTIGTSQEDKKIEKMPDDQKYAKRLADEFGFNHEEIIVDSSIIDLLPKMVYTLDEPIGDPAAINTYLISKMAAQRGEKVLLSGMGADEIFFGYRRHMATLLALKYNKTPRFLKNTIKRTVNFFPVKSEKGGLKLARWAKRFLSFTDLPEHETYMRSYSYYSKVELGQLFQGDFSKEIDGLYEKHNAIFNAKFDGDIINKICNTDIQMFMLGLNLTYTDRASMAASVEVRVPFIDRDFINAAMAIPGKIKFQNRVPKYLLKKTAENYLPDYITNRKKASFGAPIRSWISKDLKKMVDDYLSEAQITKRGIFNYRFVKKMIDNDRQGIADYAYQIYMLLTIEIWFREFVD</sequence>
<dbReference type="eggNOG" id="COG0367">
    <property type="taxonomic scope" value="Bacteria"/>
</dbReference>
<name>I3YUN1_AEQSU</name>
<dbReference type="PIRSF" id="PIRSF001589">
    <property type="entry name" value="Asn_synthetase_glu-h"/>
    <property type="match status" value="1"/>
</dbReference>
<dbReference type="Gene3D" id="3.60.20.10">
    <property type="entry name" value="Glutamine Phosphoribosylpyrophosphate, subunit 1, domain 1"/>
    <property type="match status" value="1"/>
</dbReference>
<feature type="binding site" evidence="9">
    <location>
        <position position="281"/>
    </location>
    <ligand>
        <name>ATP</name>
        <dbReference type="ChEBI" id="CHEBI:30616"/>
    </ligand>
</feature>
<dbReference type="Pfam" id="PF13537">
    <property type="entry name" value="GATase_7"/>
    <property type="match status" value="1"/>
</dbReference>
<keyword evidence="8" id="KW-0028">Amino-acid biosynthesis</keyword>
<dbReference type="CDD" id="cd00712">
    <property type="entry name" value="AsnB"/>
    <property type="match status" value="1"/>
</dbReference>
<dbReference type="EC" id="6.3.5.4" evidence="3"/>
<evidence type="ECO:0000256" key="2">
    <source>
        <dbReference type="ARBA" id="ARBA00005752"/>
    </source>
</evidence>
<evidence type="ECO:0000256" key="6">
    <source>
        <dbReference type="ARBA" id="ARBA00022962"/>
    </source>
</evidence>
<keyword evidence="6 8" id="KW-0315">Glutamine amidotransferase</keyword>